<dbReference type="InterPro" id="IPR036291">
    <property type="entry name" value="NAD(P)-bd_dom_sf"/>
</dbReference>
<organism evidence="3 4">
    <name type="scientific">Micromonospora tarensis</name>
    <dbReference type="NCBI Taxonomy" id="2806100"/>
    <lineage>
        <taxon>Bacteria</taxon>
        <taxon>Bacillati</taxon>
        <taxon>Actinomycetota</taxon>
        <taxon>Actinomycetes</taxon>
        <taxon>Micromonosporales</taxon>
        <taxon>Micromonosporaceae</taxon>
        <taxon>Micromonospora</taxon>
    </lineage>
</organism>
<protein>
    <submittedName>
        <fullName evidence="3">SDR family NAD(P)-dependent oxidoreductase</fullName>
    </submittedName>
</protein>
<accession>A0ABS1YDI0</accession>
<sequence length="251" mass="26704">MSAKTAVITGASDGLGAHLATRLAEEGWRVTGVGRRPHTESSVPAGIDYVRLDLARPDAVEQLLDRLGETPDLVVQNAVSYPAPGDGAPSLTEMEDVFRVNALTPYRLALGLLDRKPPEQFVSCIVINSESIYHADDGSGLYAASKAALRVLSTALATRYRSRNASVATLLLGPLADAKKVAQLRRIAEQKGLSEQQVTALFLRRSNPDLVIDQLIDFDSCHRSVAYLAGLGPVANGMLCRLDGGSAGSLI</sequence>
<comment type="similarity">
    <text evidence="1">Belongs to the short-chain dehydrogenases/reductases (SDR) family.</text>
</comment>
<evidence type="ECO:0000256" key="1">
    <source>
        <dbReference type="ARBA" id="ARBA00006484"/>
    </source>
</evidence>
<dbReference type="EMBL" id="JAEVHL010000023">
    <property type="protein sequence ID" value="MBM0275413.1"/>
    <property type="molecule type" value="Genomic_DNA"/>
</dbReference>
<name>A0ABS1YDI0_9ACTN</name>
<dbReference type="PRINTS" id="PR00081">
    <property type="entry name" value="GDHRDH"/>
</dbReference>
<proteinExistence type="inferred from homology"/>
<dbReference type="Proteomes" id="UP000622245">
    <property type="component" value="Unassembled WGS sequence"/>
</dbReference>
<evidence type="ECO:0000256" key="2">
    <source>
        <dbReference type="ARBA" id="ARBA00023002"/>
    </source>
</evidence>
<evidence type="ECO:0000313" key="4">
    <source>
        <dbReference type="Proteomes" id="UP000622245"/>
    </source>
</evidence>
<dbReference type="RefSeq" id="WP_203147812.1">
    <property type="nucleotide sequence ID" value="NZ_JAEVHL010000023.1"/>
</dbReference>
<dbReference type="CDD" id="cd05233">
    <property type="entry name" value="SDR_c"/>
    <property type="match status" value="1"/>
</dbReference>
<comment type="caution">
    <text evidence="3">The sequence shown here is derived from an EMBL/GenBank/DDBJ whole genome shotgun (WGS) entry which is preliminary data.</text>
</comment>
<reference evidence="3 4" key="1">
    <citation type="submission" date="2021-01" db="EMBL/GenBank/DDBJ databases">
        <title>Draft genome sequence of Micromonospora sp. strain STR1s_6.</title>
        <authorList>
            <person name="Karlyshev A."/>
            <person name="Jawad R."/>
        </authorList>
    </citation>
    <scope>NUCLEOTIDE SEQUENCE [LARGE SCALE GENOMIC DNA]</scope>
    <source>
        <strain evidence="3 4">STR1S-6</strain>
    </source>
</reference>
<dbReference type="PROSITE" id="PS00061">
    <property type="entry name" value="ADH_SHORT"/>
    <property type="match status" value="1"/>
</dbReference>
<dbReference type="SUPFAM" id="SSF51735">
    <property type="entry name" value="NAD(P)-binding Rossmann-fold domains"/>
    <property type="match status" value="1"/>
</dbReference>
<keyword evidence="2" id="KW-0560">Oxidoreductase</keyword>
<gene>
    <name evidence="3" type="ORF">JM949_08080</name>
</gene>
<dbReference type="PANTHER" id="PTHR44196">
    <property type="entry name" value="DEHYDROGENASE/REDUCTASE SDR FAMILY MEMBER 7B"/>
    <property type="match status" value="1"/>
</dbReference>
<dbReference type="PANTHER" id="PTHR44196:SF1">
    <property type="entry name" value="DEHYDROGENASE_REDUCTASE SDR FAMILY MEMBER 7B"/>
    <property type="match status" value="1"/>
</dbReference>
<evidence type="ECO:0000313" key="3">
    <source>
        <dbReference type="EMBL" id="MBM0275413.1"/>
    </source>
</evidence>
<keyword evidence="4" id="KW-1185">Reference proteome</keyword>
<dbReference type="Pfam" id="PF00106">
    <property type="entry name" value="adh_short"/>
    <property type="match status" value="1"/>
</dbReference>
<dbReference type="Gene3D" id="3.40.50.720">
    <property type="entry name" value="NAD(P)-binding Rossmann-like Domain"/>
    <property type="match status" value="1"/>
</dbReference>
<dbReference type="InterPro" id="IPR020904">
    <property type="entry name" value="Sc_DH/Rdtase_CS"/>
</dbReference>
<dbReference type="InterPro" id="IPR002347">
    <property type="entry name" value="SDR_fam"/>
</dbReference>